<keyword evidence="8" id="KW-1185">Reference proteome</keyword>
<evidence type="ECO:0000256" key="5">
    <source>
        <dbReference type="SAM" id="MobiDB-lite"/>
    </source>
</evidence>
<dbReference type="SUPFAM" id="SSF57850">
    <property type="entry name" value="RING/U-box"/>
    <property type="match status" value="1"/>
</dbReference>
<keyword evidence="3" id="KW-0862">Zinc</keyword>
<dbReference type="SMART" id="SM00184">
    <property type="entry name" value="RING"/>
    <property type="match status" value="1"/>
</dbReference>
<evidence type="ECO:0000256" key="4">
    <source>
        <dbReference type="PROSITE-ProRule" id="PRU00175"/>
    </source>
</evidence>
<sequence>MVMAKVKRQKLQACITCPLCHKLLRDATTISLCLHTFCRKCIYKKLSDDEMDCCPVCYVDLGCLPLQKLRPDHNLQDIRAKIFPFRRRKIDAPQVVPSITLPAKRKERSLSSLVVNAPKVSNQTGFTGKRTKSGTRKAAEETYGEHNLGSFVADPSKKRPNEDTENSMELAEGKGDLWTPLNCLVEAANRTKSSKSNSQGTPHAKLESPSTAYGGLDMVATTTKSDLPTSLKSAFHMVKTKIKDNRHKRFGADKEGHTLHSGSAVKQKRPLRPVQERAEASETSASDTTGSRCDGKNSPIWFSLVASEDQKGDVPLPQISACYLRIKTWIVEIMCRGQPVLPNLQLHNLVDLWFCSGSTTKKMPASVGSSAKDFVMVLSYCRKVYYMNNAALYAMLVSLPSTRTLDQALLPHKKHLQLHQTSATSIAKFSFYKYIVTTLTHPDANGPDQLPVNPWQRIEVIQRNPSLDCIYSIIPSTVQLGTASILDVKGNNISTAPRLPLAAATCIGLTPS</sequence>
<dbReference type="Pfam" id="PF13923">
    <property type="entry name" value="zf-C3HC4_2"/>
    <property type="match status" value="1"/>
</dbReference>
<dbReference type="Gene3D" id="3.30.40.10">
    <property type="entry name" value="Zinc/RING finger domain, C3HC4 (zinc finger)"/>
    <property type="match status" value="1"/>
</dbReference>
<keyword evidence="1" id="KW-0479">Metal-binding</keyword>
<dbReference type="PROSITE" id="PS50089">
    <property type="entry name" value="ZF_RING_2"/>
    <property type="match status" value="1"/>
</dbReference>
<dbReference type="InterPro" id="IPR017907">
    <property type="entry name" value="Znf_RING_CS"/>
</dbReference>
<dbReference type="Proteomes" id="UP000289738">
    <property type="component" value="Chromosome B06"/>
</dbReference>
<feature type="region of interest" description="Disordered" evidence="5">
    <location>
        <begin position="251"/>
        <end position="292"/>
    </location>
</feature>
<dbReference type="PANTHER" id="PTHR46293">
    <property type="entry name" value="E3 UBIQUITIN PROTEIN LIGASE DRIP1"/>
    <property type="match status" value="1"/>
</dbReference>
<reference evidence="7 8" key="1">
    <citation type="submission" date="2019-01" db="EMBL/GenBank/DDBJ databases">
        <title>Sequencing of cultivated peanut Arachis hypogaea provides insights into genome evolution and oil improvement.</title>
        <authorList>
            <person name="Chen X."/>
        </authorList>
    </citation>
    <scope>NUCLEOTIDE SEQUENCE [LARGE SCALE GENOMIC DNA]</scope>
    <source>
        <strain evidence="8">cv. Fuhuasheng</strain>
        <tissue evidence="7">Leaves</tissue>
    </source>
</reference>
<comment type="caution">
    <text evidence="7">The sequence shown here is derived from an EMBL/GenBank/DDBJ whole genome shotgun (WGS) entry which is preliminary data.</text>
</comment>
<feature type="compositionally biased region" description="Polar residues" evidence="5">
    <location>
        <begin position="190"/>
        <end position="201"/>
    </location>
</feature>
<evidence type="ECO:0000256" key="2">
    <source>
        <dbReference type="ARBA" id="ARBA00022771"/>
    </source>
</evidence>
<evidence type="ECO:0000313" key="7">
    <source>
        <dbReference type="EMBL" id="RYR02435.1"/>
    </source>
</evidence>
<accession>A0A444YKG5</accession>
<protein>
    <recommendedName>
        <fullName evidence="6">RING-type domain-containing protein</fullName>
    </recommendedName>
</protein>
<dbReference type="InterPro" id="IPR044807">
    <property type="entry name" value="DRIP1-like"/>
</dbReference>
<dbReference type="InterPro" id="IPR013083">
    <property type="entry name" value="Znf_RING/FYVE/PHD"/>
</dbReference>
<evidence type="ECO:0000313" key="8">
    <source>
        <dbReference type="Proteomes" id="UP000289738"/>
    </source>
</evidence>
<evidence type="ECO:0000259" key="6">
    <source>
        <dbReference type="PROSITE" id="PS50089"/>
    </source>
</evidence>
<name>A0A444YKG5_ARAHY</name>
<keyword evidence="2 4" id="KW-0863">Zinc-finger</keyword>
<evidence type="ECO:0000256" key="3">
    <source>
        <dbReference type="ARBA" id="ARBA00022833"/>
    </source>
</evidence>
<dbReference type="InterPro" id="IPR001841">
    <property type="entry name" value="Znf_RING"/>
</dbReference>
<organism evidence="7 8">
    <name type="scientific">Arachis hypogaea</name>
    <name type="common">Peanut</name>
    <dbReference type="NCBI Taxonomy" id="3818"/>
    <lineage>
        <taxon>Eukaryota</taxon>
        <taxon>Viridiplantae</taxon>
        <taxon>Streptophyta</taxon>
        <taxon>Embryophyta</taxon>
        <taxon>Tracheophyta</taxon>
        <taxon>Spermatophyta</taxon>
        <taxon>Magnoliopsida</taxon>
        <taxon>eudicotyledons</taxon>
        <taxon>Gunneridae</taxon>
        <taxon>Pentapetalae</taxon>
        <taxon>rosids</taxon>
        <taxon>fabids</taxon>
        <taxon>Fabales</taxon>
        <taxon>Fabaceae</taxon>
        <taxon>Papilionoideae</taxon>
        <taxon>50 kb inversion clade</taxon>
        <taxon>dalbergioids sensu lato</taxon>
        <taxon>Dalbergieae</taxon>
        <taxon>Pterocarpus clade</taxon>
        <taxon>Arachis</taxon>
    </lineage>
</organism>
<dbReference type="GO" id="GO:0008270">
    <property type="term" value="F:zinc ion binding"/>
    <property type="evidence" value="ECO:0007669"/>
    <property type="project" value="UniProtKB-KW"/>
</dbReference>
<dbReference type="PANTHER" id="PTHR46293:SF1">
    <property type="entry name" value="OS03G0632800 PROTEIN"/>
    <property type="match status" value="1"/>
</dbReference>
<dbReference type="STRING" id="3818.A0A444YKG5"/>
<gene>
    <name evidence="7" type="ORF">Ahy_B06g081225</name>
</gene>
<dbReference type="GO" id="GO:0004842">
    <property type="term" value="F:ubiquitin-protein transferase activity"/>
    <property type="evidence" value="ECO:0007669"/>
    <property type="project" value="InterPro"/>
</dbReference>
<dbReference type="AlphaFoldDB" id="A0A444YKG5"/>
<dbReference type="PROSITE" id="PS00518">
    <property type="entry name" value="ZF_RING_1"/>
    <property type="match status" value="1"/>
</dbReference>
<dbReference type="EMBL" id="SDMP01000016">
    <property type="protein sequence ID" value="RYR02435.1"/>
    <property type="molecule type" value="Genomic_DNA"/>
</dbReference>
<feature type="compositionally biased region" description="Polar residues" evidence="5">
    <location>
        <begin position="281"/>
        <end position="291"/>
    </location>
</feature>
<proteinExistence type="predicted"/>
<feature type="region of interest" description="Disordered" evidence="5">
    <location>
        <begin position="124"/>
        <end position="166"/>
    </location>
</feature>
<feature type="domain" description="RING-type" evidence="6">
    <location>
        <begin position="17"/>
        <end position="57"/>
    </location>
</feature>
<feature type="region of interest" description="Disordered" evidence="5">
    <location>
        <begin position="190"/>
        <end position="211"/>
    </location>
</feature>
<evidence type="ECO:0000256" key="1">
    <source>
        <dbReference type="ARBA" id="ARBA00022723"/>
    </source>
</evidence>
<dbReference type="CDD" id="cd16525">
    <property type="entry name" value="RING-HC_PCGF"/>
    <property type="match status" value="1"/>
</dbReference>